<name>A0A9X5FD62_9MICO</name>
<keyword evidence="1" id="KW-0472">Membrane</keyword>
<feature type="transmembrane region" description="Helical" evidence="1">
    <location>
        <begin position="44"/>
        <end position="65"/>
    </location>
</feature>
<gene>
    <name evidence="2" type="ORF">HF995_04510</name>
</gene>
<evidence type="ECO:0000313" key="2">
    <source>
        <dbReference type="EMBL" id="NKX92542.1"/>
    </source>
</evidence>
<dbReference type="Proteomes" id="UP000774283">
    <property type="component" value="Unassembled WGS sequence"/>
</dbReference>
<reference evidence="2 3" key="1">
    <citation type="submission" date="2020-04" db="EMBL/GenBank/DDBJ databases">
        <title>MicrobeNet Type strains.</title>
        <authorList>
            <person name="Nicholson A.C."/>
        </authorList>
    </citation>
    <scope>NUCLEOTIDE SEQUENCE [LARGE SCALE GENOMIC DNA]</scope>
    <source>
        <strain evidence="2 3">ATCC BAA-789</strain>
    </source>
</reference>
<evidence type="ECO:0000256" key="1">
    <source>
        <dbReference type="SAM" id="Phobius"/>
    </source>
</evidence>
<keyword evidence="3" id="KW-1185">Reference proteome</keyword>
<feature type="transmembrane region" description="Helical" evidence="1">
    <location>
        <begin position="85"/>
        <end position="107"/>
    </location>
</feature>
<dbReference type="InterPro" id="IPR045919">
    <property type="entry name" value="DUF6338"/>
</dbReference>
<feature type="transmembrane region" description="Helical" evidence="1">
    <location>
        <begin position="6"/>
        <end position="24"/>
    </location>
</feature>
<sequence length="213" mass="22801">MIPDSLSAIYAFLLLLAPGIVWHLQRARHRPSSKESALVELSRVVLSSLLATGAAALMLLPAAWLPLYRSAERGGDNHFNSPMAAVPYVGAALGTSALACALAYLVAALRWPGSAPMNGGRVWDQVFIDLHPKGAGAPFVIVELLDGTVWKGQLVGFDSTPESGPRDLAIGPPLRRRRPGATAFESKDDVWRTVVLPDAQIRSIQVSYPSRGT</sequence>
<organism evidence="2 3">
    <name type="scientific">Sanguibacter hominis ATCC BAA-789</name>
    <dbReference type="NCBI Taxonomy" id="1312740"/>
    <lineage>
        <taxon>Bacteria</taxon>
        <taxon>Bacillati</taxon>
        <taxon>Actinomycetota</taxon>
        <taxon>Actinomycetes</taxon>
        <taxon>Micrococcales</taxon>
        <taxon>Sanguibacteraceae</taxon>
        <taxon>Sanguibacter</taxon>
    </lineage>
</organism>
<keyword evidence="1" id="KW-0812">Transmembrane</keyword>
<dbReference type="RefSeq" id="WP_168446566.1">
    <property type="nucleotide sequence ID" value="NZ_JAAXOW010000001.1"/>
</dbReference>
<keyword evidence="1" id="KW-1133">Transmembrane helix</keyword>
<protein>
    <submittedName>
        <fullName evidence="2">Uncharacterized protein</fullName>
    </submittedName>
</protein>
<dbReference type="Pfam" id="PF19865">
    <property type="entry name" value="DUF6338"/>
    <property type="match status" value="1"/>
</dbReference>
<accession>A0A9X5FD62</accession>
<dbReference type="EMBL" id="JAAXOW010000001">
    <property type="protein sequence ID" value="NKX92542.1"/>
    <property type="molecule type" value="Genomic_DNA"/>
</dbReference>
<evidence type="ECO:0000313" key="3">
    <source>
        <dbReference type="Proteomes" id="UP000774283"/>
    </source>
</evidence>
<dbReference type="AlphaFoldDB" id="A0A9X5FD62"/>
<comment type="caution">
    <text evidence="2">The sequence shown here is derived from an EMBL/GenBank/DDBJ whole genome shotgun (WGS) entry which is preliminary data.</text>
</comment>
<proteinExistence type="predicted"/>